<protein>
    <submittedName>
        <fullName evidence="5">GntR family transcriptional regulator</fullName>
    </submittedName>
</protein>
<keyword evidence="6" id="KW-1185">Reference proteome</keyword>
<dbReference type="PANTHER" id="PTHR43537:SF5">
    <property type="entry name" value="UXU OPERON TRANSCRIPTIONAL REGULATOR"/>
    <property type="match status" value="1"/>
</dbReference>
<accession>A0A364JSF7</accession>
<dbReference type="SUPFAM" id="SSF46785">
    <property type="entry name" value="Winged helix' DNA-binding domain"/>
    <property type="match status" value="1"/>
</dbReference>
<dbReference type="SMART" id="SM00345">
    <property type="entry name" value="HTH_GNTR"/>
    <property type="match status" value="1"/>
</dbReference>
<sequence length="234" mass="25936">MRDTRKLARKVADTLQEQIAAGTLKVGDKLKSEQELCEQFAVSRTVIREAISTLVAKDLVHTRHGAGSYIKSASHPSSLLSAQTLSGGIHEALNILELRIAVEIESAGLAALRRTTLQEEDIHQQHLAFTRAIEDGQSTAVLDFAFHRAIAVATNNPVYTEIIDNLGQRSIPRTLLENDTGTLSQGYLNKLRDEHQAIMSAITEGDPEGARQAMRQHLTASQQRYRKLRSQMYL</sequence>
<dbReference type="GO" id="GO:0003700">
    <property type="term" value="F:DNA-binding transcription factor activity"/>
    <property type="evidence" value="ECO:0007669"/>
    <property type="project" value="InterPro"/>
</dbReference>
<comment type="caution">
    <text evidence="5">The sequence shown here is derived from an EMBL/GenBank/DDBJ whole genome shotgun (WGS) entry which is preliminary data.</text>
</comment>
<dbReference type="CDD" id="cd07377">
    <property type="entry name" value="WHTH_GntR"/>
    <property type="match status" value="1"/>
</dbReference>
<reference evidence="5 6" key="1">
    <citation type="submission" date="2018-06" db="EMBL/GenBank/DDBJ databases">
        <title>Genomic Encyclopedia of Type Strains, Phase IV (KMG-IV): sequencing the most valuable type-strain genomes for metagenomic binning, comparative biology and taxonomic classification.</title>
        <authorList>
            <person name="Goeker M."/>
        </authorList>
    </citation>
    <scope>NUCLEOTIDE SEQUENCE [LARGE SCALE GENOMIC DNA]</scope>
    <source>
        <strain evidence="5 6">DSM 26720</strain>
    </source>
</reference>
<dbReference type="InterPro" id="IPR008920">
    <property type="entry name" value="TF_FadR/GntR_C"/>
</dbReference>
<keyword evidence="1" id="KW-0805">Transcription regulation</keyword>
<evidence type="ECO:0000256" key="2">
    <source>
        <dbReference type="ARBA" id="ARBA00023125"/>
    </source>
</evidence>
<evidence type="ECO:0000313" key="6">
    <source>
        <dbReference type="Proteomes" id="UP000249453"/>
    </source>
</evidence>
<dbReference type="SMART" id="SM00895">
    <property type="entry name" value="FCD"/>
    <property type="match status" value="1"/>
</dbReference>
<dbReference type="InterPro" id="IPR036390">
    <property type="entry name" value="WH_DNA-bd_sf"/>
</dbReference>
<dbReference type="Gene3D" id="1.10.10.10">
    <property type="entry name" value="Winged helix-like DNA-binding domain superfamily/Winged helix DNA-binding domain"/>
    <property type="match status" value="1"/>
</dbReference>
<evidence type="ECO:0000259" key="4">
    <source>
        <dbReference type="PROSITE" id="PS50949"/>
    </source>
</evidence>
<dbReference type="AlphaFoldDB" id="A0A364JSF7"/>
<dbReference type="Pfam" id="PF00392">
    <property type="entry name" value="GntR"/>
    <property type="match status" value="1"/>
</dbReference>
<dbReference type="PANTHER" id="PTHR43537">
    <property type="entry name" value="TRANSCRIPTIONAL REGULATOR, GNTR FAMILY"/>
    <property type="match status" value="1"/>
</dbReference>
<dbReference type="PROSITE" id="PS50949">
    <property type="entry name" value="HTH_GNTR"/>
    <property type="match status" value="1"/>
</dbReference>
<dbReference type="SUPFAM" id="SSF48008">
    <property type="entry name" value="GntR ligand-binding domain-like"/>
    <property type="match status" value="1"/>
</dbReference>
<evidence type="ECO:0000313" key="5">
    <source>
        <dbReference type="EMBL" id="RAK26099.1"/>
    </source>
</evidence>
<dbReference type="PRINTS" id="PR00035">
    <property type="entry name" value="HTHGNTR"/>
</dbReference>
<proteinExistence type="predicted"/>
<dbReference type="InterPro" id="IPR011711">
    <property type="entry name" value="GntR_C"/>
</dbReference>
<dbReference type="OrthoDB" id="9809707at2"/>
<dbReference type="InterPro" id="IPR000524">
    <property type="entry name" value="Tscrpt_reg_HTH_GntR"/>
</dbReference>
<feature type="domain" description="HTH gntR-type" evidence="4">
    <location>
        <begin position="5"/>
        <end position="73"/>
    </location>
</feature>
<dbReference type="GO" id="GO:0003677">
    <property type="term" value="F:DNA binding"/>
    <property type="evidence" value="ECO:0007669"/>
    <property type="project" value="UniProtKB-KW"/>
</dbReference>
<dbReference type="Gene3D" id="1.20.120.530">
    <property type="entry name" value="GntR ligand-binding domain-like"/>
    <property type="match status" value="1"/>
</dbReference>
<dbReference type="Proteomes" id="UP000249453">
    <property type="component" value="Unassembled WGS sequence"/>
</dbReference>
<evidence type="ECO:0000256" key="3">
    <source>
        <dbReference type="ARBA" id="ARBA00023163"/>
    </source>
</evidence>
<gene>
    <name evidence="5" type="ORF">C7374_11616</name>
</gene>
<keyword evidence="3" id="KW-0804">Transcription</keyword>
<dbReference type="InterPro" id="IPR036388">
    <property type="entry name" value="WH-like_DNA-bd_sf"/>
</dbReference>
<dbReference type="EMBL" id="QLMK01000016">
    <property type="protein sequence ID" value="RAK26099.1"/>
    <property type="molecule type" value="Genomic_DNA"/>
</dbReference>
<dbReference type="Pfam" id="PF07729">
    <property type="entry name" value="FCD"/>
    <property type="match status" value="1"/>
</dbReference>
<organism evidence="5 6">
    <name type="scientific">Falsochrobactrum ovis</name>
    <dbReference type="NCBI Taxonomy" id="1293442"/>
    <lineage>
        <taxon>Bacteria</taxon>
        <taxon>Pseudomonadati</taxon>
        <taxon>Pseudomonadota</taxon>
        <taxon>Alphaproteobacteria</taxon>
        <taxon>Hyphomicrobiales</taxon>
        <taxon>Brucellaceae</taxon>
        <taxon>Falsochrobactrum</taxon>
    </lineage>
</organism>
<evidence type="ECO:0000256" key="1">
    <source>
        <dbReference type="ARBA" id="ARBA00023015"/>
    </source>
</evidence>
<keyword evidence="2" id="KW-0238">DNA-binding</keyword>
<name>A0A364JSF7_9HYPH</name>